<evidence type="ECO:0000259" key="2">
    <source>
        <dbReference type="SMART" id="SM00966"/>
    </source>
</evidence>
<gene>
    <name evidence="3" type="ORF">EV699_107156</name>
</gene>
<proteinExistence type="predicted"/>
<evidence type="ECO:0000313" key="3">
    <source>
        <dbReference type="EMBL" id="TCO81762.1"/>
    </source>
</evidence>
<evidence type="ECO:0000256" key="1">
    <source>
        <dbReference type="SAM" id="MobiDB-lite"/>
    </source>
</evidence>
<protein>
    <submittedName>
        <fullName evidence="3">AbrB family transcriptional regulator</fullName>
    </submittedName>
</protein>
<dbReference type="SUPFAM" id="SSF89447">
    <property type="entry name" value="AbrB/MazE/MraZ-like"/>
    <property type="match status" value="1"/>
</dbReference>
<dbReference type="RefSeq" id="WP_132540990.1">
    <property type="nucleotide sequence ID" value="NZ_SLWY01000007.1"/>
</dbReference>
<name>A0A4R2L5P6_9GAMM</name>
<feature type="region of interest" description="Disordered" evidence="1">
    <location>
        <begin position="66"/>
        <end position="86"/>
    </location>
</feature>
<dbReference type="NCBIfam" id="TIGR01439">
    <property type="entry name" value="lp_hng_hel_AbrB"/>
    <property type="match status" value="1"/>
</dbReference>
<reference evidence="3 4" key="1">
    <citation type="submission" date="2019-03" db="EMBL/GenBank/DDBJ databases">
        <title>Genomic Encyclopedia of Type Strains, Phase IV (KMG-IV): sequencing the most valuable type-strain genomes for metagenomic binning, comparative biology and taxonomic classification.</title>
        <authorList>
            <person name="Goeker M."/>
        </authorList>
    </citation>
    <scope>NUCLEOTIDE SEQUENCE [LARGE SCALE GENOMIC DNA]</scope>
    <source>
        <strain evidence="3 4">DSM 25287</strain>
    </source>
</reference>
<dbReference type="SMART" id="SM00966">
    <property type="entry name" value="SpoVT_AbrB"/>
    <property type="match status" value="1"/>
</dbReference>
<dbReference type="InterPro" id="IPR007159">
    <property type="entry name" value="SpoVT-AbrB_dom"/>
</dbReference>
<dbReference type="AlphaFoldDB" id="A0A4R2L5P6"/>
<dbReference type="InterPro" id="IPR037914">
    <property type="entry name" value="SpoVT-AbrB_sf"/>
</dbReference>
<feature type="domain" description="SpoVT-AbrB" evidence="2">
    <location>
        <begin position="7"/>
        <end position="52"/>
    </location>
</feature>
<dbReference type="Gene3D" id="2.10.260.10">
    <property type="match status" value="1"/>
</dbReference>
<dbReference type="GO" id="GO:0003677">
    <property type="term" value="F:DNA binding"/>
    <property type="evidence" value="ECO:0007669"/>
    <property type="project" value="InterPro"/>
</dbReference>
<accession>A0A4R2L5P6</accession>
<dbReference type="Pfam" id="PF04014">
    <property type="entry name" value="MazE_antitoxin"/>
    <property type="match status" value="1"/>
</dbReference>
<comment type="caution">
    <text evidence="3">The sequence shown here is derived from an EMBL/GenBank/DDBJ whole genome shotgun (WGS) entry which is preliminary data.</text>
</comment>
<organism evidence="3 4">
    <name type="scientific">Plasticicumulans lactativorans</name>
    <dbReference type="NCBI Taxonomy" id="1133106"/>
    <lineage>
        <taxon>Bacteria</taxon>
        <taxon>Pseudomonadati</taxon>
        <taxon>Pseudomonadota</taxon>
        <taxon>Gammaproteobacteria</taxon>
        <taxon>Candidatus Competibacteraceae</taxon>
        <taxon>Plasticicumulans</taxon>
    </lineage>
</organism>
<keyword evidence="4" id="KW-1185">Reference proteome</keyword>
<sequence length="86" mass="9467">MTDVLVTRLSSKGQLVIPQTVRERLGWSAGLELEIEVAEQGVTIRPHRAPARHGIDRLRGSIRYAGPPLSDAELQAPVTLDEAEDR</sequence>
<dbReference type="EMBL" id="SLWY01000007">
    <property type="protein sequence ID" value="TCO81762.1"/>
    <property type="molecule type" value="Genomic_DNA"/>
</dbReference>
<dbReference type="Proteomes" id="UP000295765">
    <property type="component" value="Unassembled WGS sequence"/>
</dbReference>
<dbReference type="OrthoDB" id="9811597at2"/>
<evidence type="ECO:0000313" key="4">
    <source>
        <dbReference type="Proteomes" id="UP000295765"/>
    </source>
</evidence>